<proteinExistence type="predicted"/>
<keyword evidence="3" id="KW-1185">Reference proteome</keyword>
<gene>
    <name evidence="2" type="ORF">GO755_40420</name>
</gene>
<organism evidence="2 3">
    <name type="scientific">Spirosoma arboris</name>
    <dbReference type="NCBI Taxonomy" id="2682092"/>
    <lineage>
        <taxon>Bacteria</taxon>
        <taxon>Pseudomonadati</taxon>
        <taxon>Bacteroidota</taxon>
        <taxon>Cytophagia</taxon>
        <taxon>Cytophagales</taxon>
        <taxon>Cytophagaceae</taxon>
        <taxon>Spirosoma</taxon>
    </lineage>
</organism>
<dbReference type="AlphaFoldDB" id="A0A7K1SRB4"/>
<comment type="caution">
    <text evidence="2">The sequence shown here is derived from an EMBL/GenBank/DDBJ whole genome shotgun (WGS) entry which is preliminary data.</text>
</comment>
<reference evidence="2 3" key="1">
    <citation type="submission" date="2019-12" db="EMBL/GenBank/DDBJ databases">
        <title>Spirosoma sp. HMF4905 genome sequencing and assembly.</title>
        <authorList>
            <person name="Kang H."/>
            <person name="Cha I."/>
            <person name="Kim H."/>
            <person name="Joh K."/>
        </authorList>
    </citation>
    <scope>NUCLEOTIDE SEQUENCE [LARGE SCALE GENOMIC DNA]</scope>
    <source>
        <strain evidence="2 3">HMF4905</strain>
    </source>
</reference>
<name>A0A7K1SRB4_9BACT</name>
<evidence type="ECO:0000259" key="1">
    <source>
        <dbReference type="Pfam" id="PF12728"/>
    </source>
</evidence>
<dbReference type="Pfam" id="PF12728">
    <property type="entry name" value="HTH_17"/>
    <property type="match status" value="1"/>
</dbReference>
<feature type="domain" description="Helix-turn-helix" evidence="1">
    <location>
        <begin position="21"/>
        <end position="67"/>
    </location>
</feature>
<dbReference type="InterPro" id="IPR041657">
    <property type="entry name" value="HTH_17"/>
</dbReference>
<protein>
    <submittedName>
        <fullName evidence="2">Helix-turn-helix domain-containing protein</fullName>
    </submittedName>
</protein>
<dbReference type="EMBL" id="WPIN01000041">
    <property type="protein sequence ID" value="MVM36338.1"/>
    <property type="molecule type" value="Genomic_DNA"/>
</dbReference>
<sequence length="73" mass="8418">MKNVTHFIQNNMNTLDEQKPLTASEAAKFLSISLRTFYQHLPAIKHARRFGKIYVQRADLLAYLNNQEANVAI</sequence>
<evidence type="ECO:0000313" key="3">
    <source>
        <dbReference type="Proteomes" id="UP000436006"/>
    </source>
</evidence>
<dbReference type="Proteomes" id="UP000436006">
    <property type="component" value="Unassembled WGS sequence"/>
</dbReference>
<accession>A0A7K1SRB4</accession>
<evidence type="ECO:0000313" key="2">
    <source>
        <dbReference type="EMBL" id="MVM36338.1"/>
    </source>
</evidence>